<dbReference type="AlphaFoldDB" id="A0A9W4SYW4"/>
<protein>
    <submittedName>
        <fullName evidence="2">15221_t:CDS:1</fullName>
    </submittedName>
</protein>
<feature type="non-terminal residue" evidence="2">
    <location>
        <position position="498"/>
    </location>
</feature>
<reference evidence="2" key="1">
    <citation type="submission" date="2022-08" db="EMBL/GenBank/DDBJ databases">
        <authorList>
            <person name="Kallberg Y."/>
            <person name="Tangrot J."/>
            <person name="Rosling A."/>
        </authorList>
    </citation>
    <scope>NUCLEOTIDE SEQUENCE</scope>
    <source>
        <strain evidence="2">Wild A</strain>
    </source>
</reference>
<evidence type="ECO:0000313" key="2">
    <source>
        <dbReference type="EMBL" id="CAI2186395.1"/>
    </source>
</evidence>
<dbReference type="EMBL" id="CAMKVN010004119">
    <property type="protein sequence ID" value="CAI2186395.1"/>
    <property type="molecule type" value="Genomic_DNA"/>
</dbReference>
<gene>
    <name evidence="2" type="ORF">FWILDA_LOCUS12554</name>
</gene>
<proteinExistence type="predicted"/>
<evidence type="ECO:0000256" key="1">
    <source>
        <dbReference type="SAM" id="MobiDB-lite"/>
    </source>
</evidence>
<evidence type="ECO:0000313" key="3">
    <source>
        <dbReference type="Proteomes" id="UP001153678"/>
    </source>
</evidence>
<feature type="compositionally biased region" description="Basic and acidic residues" evidence="1">
    <location>
        <begin position="156"/>
        <end position="168"/>
    </location>
</feature>
<accession>A0A9W4SYW4</accession>
<dbReference type="OrthoDB" id="2442778at2759"/>
<name>A0A9W4SYW4_9GLOM</name>
<comment type="caution">
    <text evidence="2">The sequence shown here is derived from an EMBL/GenBank/DDBJ whole genome shotgun (WGS) entry which is preliminary data.</text>
</comment>
<sequence length="498" mass="57954">KHRTNYDEVNTFWNTVETIQTKQKELEFKKSVFDGAITYTEEVFATATENLKNEKKRSSAEFLKDKAPLPRVVTPRKESLSEYTTGSVKLLDQTNKDIFSDEEEVEESTSSKKAHNNSKQKRRQTRYGRDIPDYSEQESDQGYKPEKRVRLRSHHAGKDDKPEIDDGKFEENYDEETELFFELSDISAIQELITESIANTTEELVVKLLRWQQNNLKQLYHGIHRPEEQNINKILSVSSIFYFRKQNEQSYLDFLTANDISKIRSGIISKFVKITTPHELISFVDENKKKFQRDAQEEIAKFIKLSAVKQNGSLLNETFFRLLEECATWNSSVDVNKMNEGSYIVDCIGPLIDTVSEASKLRRSRGRVPDYMLKNRDETCVGVFCEVTSPKRQDEEHKVYWDIYRGSIHAKDSIDFDIKQREMHPDETNQIVVFINGHKMERSGITYKASSNIDEYSDLLGERSRTTPLQTNYSKWLRPTADTPSARTENYLSVLMKK</sequence>
<dbReference type="Proteomes" id="UP001153678">
    <property type="component" value="Unassembled WGS sequence"/>
</dbReference>
<feature type="region of interest" description="Disordered" evidence="1">
    <location>
        <begin position="101"/>
        <end position="168"/>
    </location>
</feature>
<keyword evidence="3" id="KW-1185">Reference proteome</keyword>
<feature type="compositionally biased region" description="Basic residues" evidence="1">
    <location>
        <begin position="112"/>
        <end position="126"/>
    </location>
</feature>
<organism evidence="2 3">
    <name type="scientific">Funneliformis geosporum</name>
    <dbReference type="NCBI Taxonomy" id="1117311"/>
    <lineage>
        <taxon>Eukaryota</taxon>
        <taxon>Fungi</taxon>
        <taxon>Fungi incertae sedis</taxon>
        <taxon>Mucoromycota</taxon>
        <taxon>Glomeromycotina</taxon>
        <taxon>Glomeromycetes</taxon>
        <taxon>Glomerales</taxon>
        <taxon>Glomeraceae</taxon>
        <taxon>Funneliformis</taxon>
    </lineage>
</organism>